<evidence type="ECO:0000313" key="2">
    <source>
        <dbReference type="EMBL" id="RMY49783.1"/>
    </source>
</evidence>
<evidence type="ECO:0000256" key="1">
    <source>
        <dbReference type="SAM" id="MobiDB-lite"/>
    </source>
</evidence>
<name>A0A3M7CCP5_HORWE</name>
<feature type="region of interest" description="Disordered" evidence="1">
    <location>
        <begin position="105"/>
        <end position="127"/>
    </location>
</feature>
<dbReference type="OrthoDB" id="1668230at2759"/>
<comment type="caution">
    <text evidence="2">The sequence shown here is derived from an EMBL/GenBank/DDBJ whole genome shotgun (WGS) entry which is preliminary data.</text>
</comment>
<dbReference type="Proteomes" id="UP000270230">
    <property type="component" value="Unassembled WGS sequence"/>
</dbReference>
<dbReference type="SUPFAM" id="SSF56112">
    <property type="entry name" value="Protein kinase-like (PK-like)"/>
    <property type="match status" value="1"/>
</dbReference>
<dbReference type="VEuPathDB" id="FungiDB:BTJ68_12512"/>
<protein>
    <recommendedName>
        <fullName evidence="4">Protein kinase domain-containing protein</fullName>
    </recommendedName>
</protein>
<evidence type="ECO:0008006" key="4">
    <source>
        <dbReference type="Google" id="ProtNLM"/>
    </source>
</evidence>
<sequence>MIGSCSSTYQLGQVIIKVPRIDEEAEITQDNAKAARTEANVYRILGHYERIAIRFYISPTNDLILLEFYSDGTLKDYAAILGQRSDRSIHSKGVQHSDIRLSQWLPDSGMDARPSDFNSSDMKNALS</sequence>
<evidence type="ECO:0000313" key="3">
    <source>
        <dbReference type="Proteomes" id="UP000270230"/>
    </source>
</evidence>
<accession>A0A3M7CCP5</accession>
<feature type="compositionally biased region" description="Polar residues" evidence="1">
    <location>
        <begin position="116"/>
        <end position="127"/>
    </location>
</feature>
<gene>
    <name evidence="2" type="ORF">D0865_07288</name>
</gene>
<reference evidence="2 3" key="1">
    <citation type="journal article" date="2018" name="BMC Genomics">
        <title>Genomic evidence for intraspecific hybridization in a clonal and extremely halotolerant yeast.</title>
        <authorList>
            <person name="Gostincar C."/>
            <person name="Stajich J.E."/>
            <person name="Zupancic J."/>
            <person name="Zalar P."/>
            <person name="Gunde-Cimerman N."/>
        </authorList>
    </citation>
    <scope>NUCLEOTIDE SEQUENCE [LARGE SCALE GENOMIC DNA]</scope>
    <source>
        <strain evidence="2 3">EXF-151</strain>
    </source>
</reference>
<proteinExistence type="predicted"/>
<dbReference type="InterPro" id="IPR011009">
    <property type="entry name" value="Kinase-like_dom_sf"/>
</dbReference>
<dbReference type="AlphaFoldDB" id="A0A3M7CCP5"/>
<dbReference type="EMBL" id="QWIN01000568">
    <property type="protein sequence ID" value="RMY49783.1"/>
    <property type="molecule type" value="Genomic_DNA"/>
</dbReference>
<organism evidence="2 3">
    <name type="scientific">Hortaea werneckii</name>
    <name type="common">Black yeast</name>
    <name type="synonym">Cladosporium werneckii</name>
    <dbReference type="NCBI Taxonomy" id="91943"/>
    <lineage>
        <taxon>Eukaryota</taxon>
        <taxon>Fungi</taxon>
        <taxon>Dikarya</taxon>
        <taxon>Ascomycota</taxon>
        <taxon>Pezizomycotina</taxon>
        <taxon>Dothideomycetes</taxon>
        <taxon>Dothideomycetidae</taxon>
        <taxon>Mycosphaerellales</taxon>
        <taxon>Teratosphaeriaceae</taxon>
        <taxon>Hortaea</taxon>
    </lineage>
</organism>